<dbReference type="AlphaFoldDB" id="X6LAX5"/>
<dbReference type="SUPFAM" id="SSF52540">
    <property type="entry name" value="P-loop containing nucleoside triphosphate hydrolases"/>
    <property type="match status" value="1"/>
</dbReference>
<feature type="non-terminal residue" evidence="1">
    <location>
        <position position="1"/>
    </location>
</feature>
<evidence type="ECO:0000313" key="1">
    <source>
        <dbReference type="EMBL" id="ETN98286.1"/>
    </source>
</evidence>
<dbReference type="CDD" id="cd00882">
    <property type="entry name" value="Ras_like_GTPase"/>
    <property type="match status" value="1"/>
</dbReference>
<feature type="non-terminal residue" evidence="1">
    <location>
        <position position="165"/>
    </location>
</feature>
<dbReference type="InterPro" id="IPR027417">
    <property type="entry name" value="P-loop_NTPase"/>
</dbReference>
<gene>
    <name evidence="1" type="ORF">RFI_39224</name>
</gene>
<proteinExistence type="predicted"/>
<organism evidence="1 2">
    <name type="scientific">Reticulomyxa filosa</name>
    <dbReference type="NCBI Taxonomy" id="46433"/>
    <lineage>
        <taxon>Eukaryota</taxon>
        <taxon>Sar</taxon>
        <taxon>Rhizaria</taxon>
        <taxon>Retaria</taxon>
        <taxon>Foraminifera</taxon>
        <taxon>Monothalamids</taxon>
        <taxon>Reticulomyxidae</taxon>
        <taxon>Reticulomyxa</taxon>
    </lineage>
</organism>
<keyword evidence="2" id="KW-1185">Reference proteome</keyword>
<dbReference type="OrthoDB" id="2386367at2759"/>
<evidence type="ECO:0000313" key="2">
    <source>
        <dbReference type="Proteomes" id="UP000023152"/>
    </source>
</evidence>
<dbReference type="EMBL" id="ASPP01047126">
    <property type="protein sequence ID" value="ETN98286.1"/>
    <property type="molecule type" value="Genomic_DNA"/>
</dbReference>
<sequence>KKEIEVCKGKSFASISKTFAEKENFDIGLMLELVKKAEEAANKIKDKNVILFIGGTGAGKSTLIHFLAGSKMKKQTVDGKPHIAPVKVINKALIDVTCSPSAESETKYITAIPINLKELSVRSKLDNIVLCDTPGFEDTNGPEVDVANGIGIIKALQTCKTVKPV</sequence>
<comment type="caution">
    <text evidence="1">The sequence shown here is derived from an EMBL/GenBank/DDBJ whole genome shotgun (WGS) entry which is preliminary data.</text>
</comment>
<name>X6LAX5_RETFI</name>
<accession>X6LAX5</accession>
<protein>
    <submittedName>
        <fullName evidence="1">Uncharacterized protein</fullName>
    </submittedName>
</protein>
<dbReference type="Proteomes" id="UP000023152">
    <property type="component" value="Unassembled WGS sequence"/>
</dbReference>
<dbReference type="Gene3D" id="3.40.50.300">
    <property type="entry name" value="P-loop containing nucleotide triphosphate hydrolases"/>
    <property type="match status" value="1"/>
</dbReference>
<reference evidence="1 2" key="1">
    <citation type="journal article" date="2013" name="Curr. Biol.">
        <title>The Genome of the Foraminiferan Reticulomyxa filosa.</title>
        <authorList>
            <person name="Glockner G."/>
            <person name="Hulsmann N."/>
            <person name="Schleicher M."/>
            <person name="Noegel A.A."/>
            <person name="Eichinger L."/>
            <person name="Gallinger C."/>
            <person name="Pawlowski J."/>
            <person name="Sierra R."/>
            <person name="Euteneuer U."/>
            <person name="Pillet L."/>
            <person name="Moustafa A."/>
            <person name="Platzer M."/>
            <person name="Groth M."/>
            <person name="Szafranski K."/>
            <person name="Schliwa M."/>
        </authorList>
    </citation>
    <scope>NUCLEOTIDE SEQUENCE [LARGE SCALE GENOMIC DNA]</scope>
</reference>